<dbReference type="Proteomes" id="UP000186230">
    <property type="component" value="Chromosome"/>
</dbReference>
<name>A0A1L7I1S8_9FLAO</name>
<protein>
    <submittedName>
        <fullName evidence="1">Uncharacterized protein</fullName>
    </submittedName>
</protein>
<dbReference type="AlphaFoldDB" id="A0A1L7I1S8"/>
<dbReference type="STRING" id="1229726.GRFL_0843"/>
<sequence>MKESKTFQADYYFEELVEGLYNNLTNLQFYKVVQTAVCL</sequence>
<gene>
    <name evidence="1" type="ORF">GRFL_0843</name>
</gene>
<organism evidence="1 2">
    <name type="scientific">Christiangramia flava JLT2011</name>
    <dbReference type="NCBI Taxonomy" id="1229726"/>
    <lineage>
        <taxon>Bacteria</taxon>
        <taxon>Pseudomonadati</taxon>
        <taxon>Bacteroidota</taxon>
        <taxon>Flavobacteriia</taxon>
        <taxon>Flavobacteriales</taxon>
        <taxon>Flavobacteriaceae</taxon>
        <taxon>Christiangramia</taxon>
    </lineage>
</organism>
<keyword evidence="2" id="KW-1185">Reference proteome</keyword>
<proteinExistence type="predicted"/>
<evidence type="ECO:0000313" key="2">
    <source>
        <dbReference type="Proteomes" id="UP000186230"/>
    </source>
</evidence>
<accession>A0A1L7I1S8</accession>
<evidence type="ECO:0000313" key="1">
    <source>
        <dbReference type="EMBL" id="APU67567.1"/>
    </source>
</evidence>
<reference evidence="1 2" key="1">
    <citation type="submission" date="2016-07" db="EMBL/GenBank/DDBJ databases">
        <title>Multi-omics approach to identify versatile polysaccharide utilization systems of a marine flavobacterium Gramella flava.</title>
        <authorList>
            <person name="Tang K."/>
        </authorList>
    </citation>
    <scope>NUCLEOTIDE SEQUENCE [LARGE SCALE GENOMIC DNA]</scope>
    <source>
        <strain evidence="1 2">JLT2011</strain>
    </source>
</reference>
<dbReference type="KEGG" id="gfl:GRFL_0843"/>
<dbReference type="EMBL" id="CP016359">
    <property type="protein sequence ID" value="APU67567.1"/>
    <property type="molecule type" value="Genomic_DNA"/>
</dbReference>